<dbReference type="Pfam" id="PF01476">
    <property type="entry name" value="LysM"/>
    <property type="match status" value="1"/>
</dbReference>
<dbReference type="AlphaFoldDB" id="A0A6L5WM94"/>
<accession>A0A6L5WM94</accession>
<name>A0A6L5WM94_9BACT</name>
<reference evidence="2 3" key="1">
    <citation type="submission" date="2019-09" db="EMBL/GenBank/DDBJ databases">
        <authorList>
            <person name="Silva M."/>
            <person name="Pereira G."/>
            <person name="Lopes-Da-Costa L."/>
            <person name="Silva E."/>
        </authorList>
    </citation>
    <scope>NUCLEOTIDE SEQUENCE [LARGE SCALE GENOMIC DNA]</scope>
    <source>
        <strain evidence="2 3">FMV-PI01</strain>
    </source>
</reference>
<dbReference type="Proteomes" id="UP000476338">
    <property type="component" value="Unassembled WGS sequence"/>
</dbReference>
<dbReference type="SUPFAM" id="SSF54106">
    <property type="entry name" value="LysM domain"/>
    <property type="match status" value="1"/>
</dbReference>
<reference evidence="2 3" key="2">
    <citation type="submission" date="2020-03" db="EMBL/GenBank/DDBJ databases">
        <title>Campylobacter portucalensis sp. nov., a new species of Campylobacter isolated from the reproductive tract of bulls.</title>
        <authorList>
            <person name="Silva M.F."/>
            <person name="Pereira G."/>
            <person name="Carneiro C."/>
            <person name="Hemphill A."/>
            <person name="Mateus L."/>
            <person name="Lopes-Da-Costa L."/>
            <person name="Silva E."/>
        </authorList>
    </citation>
    <scope>NUCLEOTIDE SEQUENCE [LARGE SCALE GENOMIC DNA]</scope>
    <source>
        <strain evidence="2 3">FMV-PI01</strain>
    </source>
</reference>
<comment type="caution">
    <text evidence="2">The sequence shown here is derived from an EMBL/GenBank/DDBJ whole genome shotgun (WGS) entry which is preliminary data.</text>
</comment>
<feature type="domain" description="LysM" evidence="1">
    <location>
        <begin position="299"/>
        <end position="344"/>
    </location>
</feature>
<dbReference type="SMART" id="SM00257">
    <property type="entry name" value="LysM"/>
    <property type="match status" value="1"/>
</dbReference>
<dbReference type="Gene3D" id="3.10.350.10">
    <property type="entry name" value="LysM domain"/>
    <property type="match status" value="1"/>
</dbReference>
<sequence>MKLKMKGIKMSNTVEQKLFNEIDKICKSTDLLQTLPLGEKVKLLEFRTHLCDLNGATKDALNIVVKAEDSDDKIRTYFIEINGALAKTITQSSTETYGNAVAFGITSAILAENWDNPFAWFMAVVTAGAYHAFGKVTAIPLGDKAEKEAKIVAANLYDSYIDLVKNDKDGNLTIQTDKSEIDTFTKENMENILIKLPSDANLTIVHSGGNYAIDINASKKEININSSINLNEKNKESENFAGAILSSGAEVTTINSQTYNIKELSNLQILNALDYIPKVSFLLSNINLPIKEIDLGSKGIYQVKSGDTLSEIAQDNNMTTKELVKLNTWLIDEGRVKFLQDKVLVQGNLANLNETNHILIGDSNAENILIDANGGDNEFIGGSKADKMESKGQGYDKYHANNGDKITDSDHQGEVKFNGITLTGGTYNADKGYYESEDKNIEYI</sequence>
<evidence type="ECO:0000313" key="2">
    <source>
        <dbReference type="EMBL" id="MSN97125.1"/>
    </source>
</evidence>
<dbReference type="EMBL" id="VWSJ01000039">
    <property type="protein sequence ID" value="MSN97125.1"/>
    <property type="molecule type" value="Genomic_DNA"/>
</dbReference>
<evidence type="ECO:0000259" key="1">
    <source>
        <dbReference type="PROSITE" id="PS51782"/>
    </source>
</evidence>
<gene>
    <name evidence="2" type="ORF">F1B92_08125</name>
</gene>
<organism evidence="2 3">
    <name type="scientific">Campylobacter portucalensis</name>
    <dbReference type="NCBI Taxonomy" id="2608384"/>
    <lineage>
        <taxon>Bacteria</taxon>
        <taxon>Pseudomonadati</taxon>
        <taxon>Campylobacterota</taxon>
        <taxon>Epsilonproteobacteria</taxon>
        <taxon>Campylobacterales</taxon>
        <taxon>Campylobacteraceae</taxon>
        <taxon>Campylobacter</taxon>
    </lineage>
</organism>
<dbReference type="PROSITE" id="PS51782">
    <property type="entry name" value="LYSM"/>
    <property type="match status" value="1"/>
</dbReference>
<evidence type="ECO:0000313" key="3">
    <source>
        <dbReference type="Proteomes" id="UP000476338"/>
    </source>
</evidence>
<dbReference type="CDD" id="cd00118">
    <property type="entry name" value="LysM"/>
    <property type="match status" value="1"/>
</dbReference>
<protein>
    <submittedName>
        <fullName evidence="2">LysM peptidoglycan-binding domain-containing protein</fullName>
    </submittedName>
</protein>
<dbReference type="InterPro" id="IPR018392">
    <property type="entry name" value="LysM"/>
</dbReference>
<dbReference type="InterPro" id="IPR036779">
    <property type="entry name" value="LysM_dom_sf"/>
</dbReference>
<keyword evidence="3" id="KW-1185">Reference proteome</keyword>
<proteinExistence type="predicted"/>